<dbReference type="PANTHER" id="PTHR45992">
    <property type="entry name" value="EUKARYOTIC ELONGATION FACTOR 2 KINASE-RELATED"/>
    <property type="match status" value="1"/>
</dbReference>
<keyword evidence="3" id="KW-0547">Nucleotide-binding</keyword>
<dbReference type="OrthoDB" id="437383at2759"/>
<evidence type="ECO:0000256" key="2">
    <source>
        <dbReference type="ARBA" id="ARBA00022679"/>
    </source>
</evidence>
<keyword evidence="8" id="KW-1185">Reference proteome</keyword>
<dbReference type="InterPro" id="IPR011009">
    <property type="entry name" value="Kinase-like_dom_sf"/>
</dbReference>
<dbReference type="GO" id="GO:0004674">
    <property type="term" value="F:protein serine/threonine kinase activity"/>
    <property type="evidence" value="ECO:0007669"/>
    <property type="project" value="UniProtKB-KW"/>
</dbReference>
<dbReference type="InterPro" id="IPR051852">
    <property type="entry name" value="Alpha-type_PK"/>
</dbReference>
<dbReference type="PROSITE" id="PS51158">
    <property type="entry name" value="ALPHA_KINASE"/>
    <property type="match status" value="1"/>
</dbReference>
<protein>
    <submittedName>
        <fullName evidence="7">EEF2K protein</fullName>
    </submittedName>
</protein>
<feature type="domain" description="Alpha-type protein kinase" evidence="6">
    <location>
        <begin position="1"/>
        <end position="218"/>
    </location>
</feature>
<evidence type="ECO:0000256" key="5">
    <source>
        <dbReference type="ARBA" id="ARBA00022840"/>
    </source>
</evidence>
<accession>A0A812I3K7</accession>
<dbReference type="CDD" id="cd04515">
    <property type="entry name" value="Alpha_kinase"/>
    <property type="match status" value="1"/>
</dbReference>
<reference evidence="7" key="1">
    <citation type="submission" date="2021-02" db="EMBL/GenBank/DDBJ databases">
        <authorList>
            <person name="Dougan E. K."/>
            <person name="Rhodes N."/>
            <person name="Thang M."/>
            <person name="Chan C."/>
        </authorList>
    </citation>
    <scope>NUCLEOTIDE SEQUENCE</scope>
</reference>
<dbReference type="Proteomes" id="UP000604046">
    <property type="component" value="Unassembled WGS sequence"/>
</dbReference>
<evidence type="ECO:0000256" key="4">
    <source>
        <dbReference type="ARBA" id="ARBA00022777"/>
    </source>
</evidence>
<dbReference type="Gene3D" id="3.20.200.10">
    <property type="entry name" value="MHCK/EF2 kinase"/>
    <property type="match status" value="1"/>
</dbReference>
<gene>
    <name evidence="7" type="primary">EEF2K</name>
    <name evidence="7" type="ORF">SNAT2548_LOCUS2422</name>
</gene>
<dbReference type="SUPFAM" id="SSF56112">
    <property type="entry name" value="Protein kinase-like (PK-like)"/>
    <property type="match status" value="1"/>
</dbReference>
<dbReference type="GO" id="GO:1903013">
    <property type="term" value="P:response to differentiation-inducing factor 1"/>
    <property type="evidence" value="ECO:0007669"/>
    <property type="project" value="TreeGrafter"/>
</dbReference>
<keyword evidence="1" id="KW-0723">Serine/threonine-protein kinase</keyword>
<keyword evidence="4" id="KW-0418">Kinase</keyword>
<dbReference type="PANTHER" id="PTHR45992:SF2">
    <property type="entry name" value="EUKARYOTIC ELONGATION FACTOR 2 KINASE"/>
    <property type="match status" value="1"/>
</dbReference>
<dbReference type="SMART" id="SM00811">
    <property type="entry name" value="Alpha_kinase"/>
    <property type="match status" value="1"/>
</dbReference>
<dbReference type="EMBL" id="CAJNDS010000140">
    <property type="protein sequence ID" value="CAE6969672.1"/>
    <property type="molecule type" value="Genomic_DNA"/>
</dbReference>
<dbReference type="Pfam" id="PF02816">
    <property type="entry name" value="Alpha_kinase"/>
    <property type="match status" value="1"/>
</dbReference>
<dbReference type="GO" id="GO:0005524">
    <property type="term" value="F:ATP binding"/>
    <property type="evidence" value="ECO:0007669"/>
    <property type="project" value="UniProtKB-KW"/>
</dbReference>
<sequence length="240" mass="27164">MRHCYGFRDPGLESGHKRMRMVAKKQKWVTEPDVDPLTSVDIYAKQTAVAHYYARGFQKEVERQTGKLINLDFVPCYAYRPIAAEDEDLEGFCGEQFVSGEFVKLTSNAGFVNREEYGGHAVFGSAFSHYTFHYSSGALLVADIQGVCSGHRDDGRKGRKAPNREDENRSWVLSDPQVLTDGVSYQFGRGDLGLKGMSMFFKSHKCSWLCKMLGLKDITNIKRPTAQLYFPGRHLLSQQK</sequence>
<comment type="caution">
    <text evidence="7">The sequence shown here is derived from an EMBL/GenBank/DDBJ whole genome shotgun (WGS) entry which is preliminary data.</text>
</comment>
<keyword evidence="2" id="KW-0808">Transferase</keyword>
<organism evidence="7 8">
    <name type="scientific">Symbiodinium natans</name>
    <dbReference type="NCBI Taxonomy" id="878477"/>
    <lineage>
        <taxon>Eukaryota</taxon>
        <taxon>Sar</taxon>
        <taxon>Alveolata</taxon>
        <taxon>Dinophyceae</taxon>
        <taxon>Suessiales</taxon>
        <taxon>Symbiodiniaceae</taxon>
        <taxon>Symbiodinium</taxon>
    </lineage>
</organism>
<evidence type="ECO:0000259" key="6">
    <source>
        <dbReference type="PROSITE" id="PS51158"/>
    </source>
</evidence>
<dbReference type="GO" id="GO:0031037">
    <property type="term" value="P:myosin II filament disassembly"/>
    <property type="evidence" value="ECO:0007669"/>
    <property type="project" value="TreeGrafter"/>
</dbReference>
<dbReference type="AlphaFoldDB" id="A0A812I3K7"/>
<name>A0A812I3K7_9DINO</name>
<proteinExistence type="predicted"/>
<keyword evidence="5" id="KW-0067">ATP-binding</keyword>
<dbReference type="InterPro" id="IPR004166">
    <property type="entry name" value="a-kinase_dom"/>
</dbReference>
<evidence type="ECO:0000313" key="7">
    <source>
        <dbReference type="EMBL" id="CAE6969672.1"/>
    </source>
</evidence>
<evidence type="ECO:0000256" key="3">
    <source>
        <dbReference type="ARBA" id="ARBA00022741"/>
    </source>
</evidence>
<evidence type="ECO:0000313" key="8">
    <source>
        <dbReference type="Proteomes" id="UP000604046"/>
    </source>
</evidence>
<evidence type="ECO:0000256" key="1">
    <source>
        <dbReference type="ARBA" id="ARBA00022527"/>
    </source>
</evidence>